<gene>
    <name evidence="1" type="ORF">VNO78_14917</name>
</gene>
<evidence type="ECO:0000313" key="1">
    <source>
        <dbReference type="EMBL" id="KAK7394390.1"/>
    </source>
</evidence>
<accession>A0AAN9SFG6</accession>
<protein>
    <submittedName>
        <fullName evidence="1">Uncharacterized protein</fullName>
    </submittedName>
</protein>
<comment type="caution">
    <text evidence="1">The sequence shown here is derived from an EMBL/GenBank/DDBJ whole genome shotgun (WGS) entry which is preliminary data.</text>
</comment>
<sequence>MPEKGKRLRTKGHESRQVKAWGFNGFHRGFDLGLRETEGFWFERKRKDRKDDNGKNQNRFQPLNIMWSRVDGRVGSYYSGRMEAVVKVDCKVTCFVSV</sequence>
<evidence type="ECO:0000313" key="2">
    <source>
        <dbReference type="Proteomes" id="UP001386955"/>
    </source>
</evidence>
<proteinExistence type="predicted"/>
<name>A0AAN9SFG6_PSOTE</name>
<keyword evidence="2" id="KW-1185">Reference proteome</keyword>
<organism evidence="1 2">
    <name type="scientific">Psophocarpus tetragonolobus</name>
    <name type="common">Winged bean</name>
    <name type="synonym">Dolichos tetragonolobus</name>
    <dbReference type="NCBI Taxonomy" id="3891"/>
    <lineage>
        <taxon>Eukaryota</taxon>
        <taxon>Viridiplantae</taxon>
        <taxon>Streptophyta</taxon>
        <taxon>Embryophyta</taxon>
        <taxon>Tracheophyta</taxon>
        <taxon>Spermatophyta</taxon>
        <taxon>Magnoliopsida</taxon>
        <taxon>eudicotyledons</taxon>
        <taxon>Gunneridae</taxon>
        <taxon>Pentapetalae</taxon>
        <taxon>rosids</taxon>
        <taxon>fabids</taxon>
        <taxon>Fabales</taxon>
        <taxon>Fabaceae</taxon>
        <taxon>Papilionoideae</taxon>
        <taxon>50 kb inversion clade</taxon>
        <taxon>NPAAA clade</taxon>
        <taxon>indigoferoid/millettioid clade</taxon>
        <taxon>Phaseoleae</taxon>
        <taxon>Psophocarpus</taxon>
    </lineage>
</organism>
<dbReference type="AlphaFoldDB" id="A0AAN9SFG6"/>
<dbReference type="Proteomes" id="UP001386955">
    <property type="component" value="Unassembled WGS sequence"/>
</dbReference>
<dbReference type="EMBL" id="JAYMYS010000004">
    <property type="protein sequence ID" value="KAK7394390.1"/>
    <property type="molecule type" value="Genomic_DNA"/>
</dbReference>
<reference evidence="1 2" key="1">
    <citation type="submission" date="2024-01" db="EMBL/GenBank/DDBJ databases">
        <title>The genomes of 5 underutilized Papilionoideae crops provide insights into root nodulation and disease resistanc.</title>
        <authorList>
            <person name="Jiang F."/>
        </authorList>
    </citation>
    <scope>NUCLEOTIDE SEQUENCE [LARGE SCALE GENOMIC DNA]</scope>
    <source>
        <strain evidence="1">DUOXIRENSHENG_FW03</strain>
        <tissue evidence="1">Leaves</tissue>
    </source>
</reference>